<proteinExistence type="predicted"/>
<gene>
    <name evidence="3" type="ORF">QYE76_003612</name>
</gene>
<feature type="domain" description="DUF6598" evidence="2">
    <location>
        <begin position="132"/>
        <end position="184"/>
    </location>
</feature>
<dbReference type="Pfam" id="PF20241">
    <property type="entry name" value="DUF6598"/>
    <property type="match status" value="1"/>
</dbReference>
<accession>A0AAD8VZE1</accession>
<reference evidence="3" key="1">
    <citation type="submission" date="2023-07" db="EMBL/GenBank/DDBJ databases">
        <title>A chromosome-level genome assembly of Lolium multiflorum.</title>
        <authorList>
            <person name="Chen Y."/>
            <person name="Copetti D."/>
            <person name="Kolliker R."/>
            <person name="Studer B."/>
        </authorList>
    </citation>
    <scope>NUCLEOTIDE SEQUENCE</scope>
    <source>
        <strain evidence="3">02402/16</strain>
        <tissue evidence="3">Leaf</tissue>
    </source>
</reference>
<dbReference type="Proteomes" id="UP001231189">
    <property type="component" value="Unassembled WGS sequence"/>
</dbReference>
<dbReference type="EMBL" id="JAUUTY010000005">
    <property type="protein sequence ID" value="KAK1629297.1"/>
    <property type="molecule type" value="Genomic_DNA"/>
</dbReference>
<evidence type="ECO:0000259" key="2">
    <source>
        <dbReference type="Pfam" id="PF20241"/>
    </source>
</evidence>
<organism evidence="3 4">
    <name type="scientific">Lolium multiflorum</name>
    <name type="common">Italian ryegrass</name>
    <name type="synonym">Lolium perenne subsp. multiflorum</name>
    <dbReference type="NCBI Taxonomy" id="4521"/>
    <lineage>
        <taxon>Eukaryota</taxon>
        <taxon>Viridiplantae</taxon>
        <taxon>Streptophyta</taxon>
        <taxon>Embryophyta</taxon>
        <taxon>Tracheophyta</taxon>
        <taxon>Spermatophyta</taxon>
        <taxon>Magnoliopsida</taxon>
        <taxon>Liliopsida</taxon>
        <taxon>Poales</taxon>
        <taxon>Poaceae</taxon>
        <taxon>BOP clade</taxon>
        <taxon>Pooideae</taxon>
        <taxon>Poodae</taxon>
        <taxon>Poeae</taxon>
        <taxon>Poeae Chloroplast Group 2 (Poeae type)</taxon>
        <taxon>Loliodinae</taxon>
        <taxon>Loliinae</taxon>
        <taxon>Lolium</taxon>
    </lineage>
</organism>
<keyword evidence="4" id="KW-1185">Reference proteome</keyword>
<comment type="caution">
    <text evidence="3">The sequence shown here is derived from an EMBL/GenBank/DDBJ whole genome shotgun (WGS) entry which is preliminary data.</text>
</comment>
<feature type="compositionally biased region" description="Basic and acidic residues" evidence="1">
    <location>
        <begin position="54"/>
        <end position="65"/>
    </location>
</feature>
<dbReference type="InterPro" id="IPR046533">
    <property type="entry name" value="DUF6598"/>
</dbReference>
<evidence type="ECO:0000313" key="4">
    <source>
        <dbReference type="Proteomes" id="UP001231189"/>
    </source>
</evidence>
<sequence>MEAEPPNRAPVMLNLRLTCYDDIRLKYAVARLNKENPGAEPIVLEKLTEQERATLVHDEKEDERALAPPPPEPEEEDLDEDYWQDRYDSIRDSLVKRKQQRHKNFCFEGTTRIPAMCFTDNPMPDHTGHETTMQFFTVKIEGIDEGLAWPLDVFGFIAVHDKLDYSRNIVFSRTRDNPQTLTRQFFTMELMKVISRQGADNLLRLATAAATTSSAAGGRAGRRILAITDAATVDPEEEDMETDDAGN</sequence>
<feature type="region of interest" description="Disordered" evidence="1">
    <location>
        <begin position="54"/>
        <end position="80"/>
    </location>
</feature>
<evidence type="ECO:0000256" key="1">
    <source>
        <dbReference type="SAM" id="MobiDB-lite"/>
    </source>
</evidence>
<evidence type="ECO:0000313" key="3">
    <source>
        <dbReference type="EMBL" id="KAK1629297.1"/>
    </source>
</evidence>
<name>A0AAD8VZE1_LOLMU</name>
<dbReference type="PANTHER" id="PTHR33065">
    <property type="entry name" value="OS07G0486400 PROTEIN"/>
    <property type="match status" value="1"/>
</dbReference>
<dbReference type="AlphaFoldDB" id="A0AAD8VZE1"/>
<protein>
    <recommendedName>
        <fullName evidence="2">DUF6598 domain-containing protein</fullName>
    </recommendedName>
</protein>
<dbReference type="PANTHER" id="PTHR33065:SF138">
    <property type="entry name" value="OS09G0442000 PROTEIN"/>
    <property type="match status" value="1"/>
</dbReference>